<evidence type="ECO:0000313" key="3">
    <source>
        <dbReference type="Proteomes" id="UP000184304"/>
    </source>
</evidence>
<dbReference type="EMBL" id="KV878205">
    <property type="protein sequence ID" value="OJI81625.1"/>
    <property type="molecule type" value="Genomic_DNA"/>
</dbReference>
<name>A0A1L9MXF0_ASPTC</name>
<dbReference type="OMA" id="WDYAICC"/>
<keyword evidence="1" id="KW-0732">Signal</keyword>
<dbReference type="Proteomes" id="UP000184304">
    <property type="component" value="Unassembled WGS sequence"/>
</dbReference>
<accession>A0A1L9MXF0</accession>
<reference evidence="3" key="1">
    <citation type="journal article" date="2017" name="Genome Biol.">
        <title>Comparative genomics reveals high biological diversity and specific adaptations in the industrially and medically important fungal genus Aspergillus.</title>
        <authorList>
            <person name="de Vries R.P."/>
            <person name="Riley R."/>
            <person name="Wiebenga A."/>
            <person name="Aguilar-Osorio G."/>
            <person name="Amillis S."/>
            <person name="Uchima C.A."/>
            <person name="Anderluh G."/>
            <person name="Asadollahi M."/>
            <person name="Askin M."/>
            <person name="Barry K."/>
            <person name="Battaglia E."/>
            <person name="Bayram O."/>
            <person name="Benocci T."/>
            <person name="Braus-Stromeyer S.A."/>
            <person name="Caldana C."/>
            <person name="Canovas D."/>
            <person name="Cerqueira G.C."/>
            <person name="Chen F."/>
            <person name="Chen W."/>
            <person name="Choi C."/>
            <person name="Clum A."/>
            <person name="Dos Santos R.A."/>
            <person name="Damasio A.R."/>
            <person name="Diallinas G."/>
            <person name="Emri T."/>
            <person name="Fekete E."/>
            <person name="Flipphi M."/>
            <person name="Freyberg S."/>
            <person name="Gallo A."/>
            <person name="Gournas C."/>
            <person name="Habgood R."/>
            <person name="Hainaut M."/>
            <person name="Harispe M.L."/>
            <person name="Henrissat B."/>
            <person name="Hilden K.S."/>
            <person name="Hope R."/>
            <person name="Hossain A."/>
            <person name="Karabika E."/>
            <person name="Karaffa L."/>
            <person name="Karanyi Z."/>
            <person name="Krasevec N."/>
            <person name="Kuo A."/>
            <person name="Kusch H."/>
            <person name="LaButti K."/>
            <person name="Lagendijk E.L."/>
            <person name="Lapidus A."/>
            <person name="Levasseur A."/>
            <person name="Lindquist E."/>
            <person name="Lipzen A."/>
            <person name="Logrieco A.F."/>
            <person name="MacCabe A."/>
            <person name="Maekelae M.R."/>
            <person name="Malavazi I."/>
            <person name="Melin P."/>
            <person name="Meyer V."/>
            <person name="Mielnichuk N."/>
            <person name="Miskei M."/>
            <person name="Molnar A.P."/>
            <person name="Mule G."/>
            <person name="Ngan C.Y."/>
            <person name="Orejas M."/>
            <person name="Orosz E."/>
            <person name="Ouedraogo J.P."/>
            <person name="Overkamp K.M."/>
            <person name="Park H.-S."/>
            <person name="Perrone G."/>
            <person name="Piumi F."/>
            <person name="Punt P.J."/>
            <person name="Ram A.F."/>
            <person name="Ramon A."/>
            <person name="Rauscher S."/>
            <person name="Record E."/>
            <person name="Riano-Pachon D.M."/>
            <person name="Robert V."/>
            <person name="Roehrig J."/>
            <person name="Ruller R."/>
            <person name="Salamov A."/>
            <person name="Salih N.S."/>
            <person name="Samson R.A."/>
            <person name="Sandor E."/>
            <person name="Sanguinetti M."/>
            <person name="Schuetze T."/>
            <person name="Sepcic K."/>
            <person name="Shelest E."/>
            <person name="Sherlock G."/>
            <person name="Sophianopoulou V."/>
            <person name="Squina F.M."/>
            <person name="Sun H."/>
            <person name="Susca A."/>
            <person name="Todd R.B."/>
            <person name="Tsang A."/>
            <person name="Unkles S.E."/>
            <person name="van de Wiele N."/>
            <person name="van Rossen-Uffink D."/>
            <person name="Oliveira J.V."/>
            <person name="Vesth T.C."/>
            <person name="Visser J."/>
            <person name="Yu J.-H."/>
            <person name="Zhou M."/>
            <person name="Andersen M.R."/>
            <person name="Archer D.B."/>
            <person name="Baker S.E."/>
            <person name="Benoit I."/>
            <person name="Brakhage A.A."/>
            <person name="Braus G.H."/>
            <person name="Fischer R."/>
            <person name="Frisvad J.C."/>
            <person name="Goldman G.H."/>
            <person name="Houbraken J."/>
            <person name="Oakley B."/>
            <person name="Pocsi I."/>
            <person name="Scazzocchio C."/>
            <person name="Seiboth B."/>
            <person name="vanKuyk P.A."/>
            <person name="Wortman J."/>
            <person name="Dyer P.S."/>
            <person name="Grigoriev I.V."/>
        </authorList>
    </citation>
    <scope>NUCLEOTIDE SEQUENCE [LARGE SCALE GENOMIC DNA]</scope>
    <source>
        <strain evidence="3">CBS 134.48</strain>
    </source>
</reference>
<feature type="signal peptide" evidence="1">
    <location>
        <begin position="1"/>
        <end position="19"/>
    </location>
</feature>
<proteinExistence type="predicted"/>
<evidence type="ECO:0008006" key="4">
    <source>
        <dbReference type="Google" id="ProtNLM"/>
    </source>
</evidence>
<dbReference type="AlphaFoldDB" id="A0A1L9MXF0"/>
<dbReference type="VEuPathDB" id="FungiDB:ASPTUDRAFT_191952"/>
<evidence type="ECO:0000256" key="1">
    <source>
        <dbReference type="SAM" id="SignalP"/>
    </source>
</evidence>
<feature type="chain" id="PRO_5012273449" description="Extracellular membrane protein CFEM domain-containing protein" evidence="1">
    <location>
        <begin position="20"/>
        <end position="79"/>
    </location>
</feature>
<sequence>MQITTIIALLAANLAVVQGCKCWSGDTVDLASSQDCCSTECWNSDEGSCDFDCLGDDVWDYAICCAAEEECSDCEYGCH</sequence>
<gene>
    <name evidence="2" type="ORF">ASPTUDRAFT_191952</name>
</gene>
<evidence type="ECO:0000313" key="2">
    <source>
        <dbReference type="EMBL" id="OJI81625.1"/>
    </source>
</evidence>
<keyword evidence="3" id="KW-1185">Reference proteome</keyword>
<protein>
    <recommendedName>
        <fullName evidence="4">Extracellular membrane protein CFEM domain-containing protein</fullName>
    </recommendedName>
</protein>
<organism evidence="2 3">
    <name type="scientific">Aspergillus tubingensis (strain CBS 134.48)</name>
    <dbReference type="NCBI Taxonomy" id="767770"/>
    <lineage>
        <taxon>Eukaryota</taxon>
        <taxon>Fungi</taxon>
        <taxon>Dikarya</taxon>
        <taxon>Ascomycota</taxon>
        <taxon>Pezizomycotina</taxon>
        <taxon>Eurotiomycetes</taxon>
        <taxon>Eurotiomycetidae</taxon>
        <taxon>Eurotiales</taxon>
        <taxon>Aspergillaceae</taxon>
        <taxon>Aspergillus</taxon>
        <taxon>Aspergillus subgen. Circumdati</taxon>
    </lineage>
</organism>